<accession>A0ABR8N2N3</accession>
<proteinExistence type="predicted"/>
<comment type="caution">
    <text evidence="2">The sequence shown here is derived from an EMBL/GenBank/DDBJ whole genome shotgun (WGS) entry which is preliminary data.</text>
</comment>
<dbReference type="InterPro" id="IPR035930">
    <property type="entry name" value="FomD-like_sf"/>
</dbReference>
<dbReference type="EMBL" id="JACXZA010000008">
    <property type="protein sequence ID" value="MBD3922135.1"/>
    <property type="molecule type" value="Genomic_DNA"/>
</dbReference>
<organism evidence="2 3">
    <name type="scientific">Paenibacillus terricola</name>
    <dbReference type="NCBI Taxonomy" id="2763503"/>
    <lineage>
        <taxon>Bacteria</taxon>
        <taxon>Bacillati</taxon>
        <taxon>Bacillota</taxon>
        <taxon>Bacilli</taxon>
        <taxon>Bacillales</taxon>
        <taxon>Paenibacillaceae</taxon>
        <taxon>Paenibacillus</taxon>
    </lineage>
</organism>
<feature type="domain" description="DUF402" evidence="1">
    <location>
        <begin position="66"/>
        <end position="163"/>
    </location>
</feature>
<evidence type="ECO:0000313" key="2">
    <source>
        <dbReference type="EMBL" id="MBD3922135.1"/>
    </source>
</evidence>
<protein>
    <submittedName>
        <fullName evidence="2">DUF402 domain-containing protein</fullName>
    </submittedName>
</protein>
<dbReference type="PANTHER" id="PTHR41271:SF1">
    <property type="entry name" value="DUF402 DOMAIN-CONTAINING PROTEIN"/>
    <property type="match status" value="1"/>
</dbReference>
<reference evidence="2 3" key="1">
    <citation type="submission" date="2020-09" db="EMBL/GenBank/DDBJ databases">
        <title>Paenibacillus sp. strain PR3 16S rRNA gene Genome sequencing and assembly.</title>
        <authorList>
            <person name="Kim J."/>
        </authorList>
    </citation>
    <scope>NUCLEOTIDE SEQUENCE [LARGE SCALE GENOMIC DNA]</scope>
    <source>
        <strain evidence="2 3">PR3</strain>
    </source>
</reference>
<dbReference type="PANTHER" id="PTHR41271">
    <property type="entry name" value="DUF402 DOMAIN-CONTAINING PROTEIN"/>
    <property type="match status" value="1"/>
</dbReference>
<evidence type="ECO:0000259" key="1">
    <source>
        <dbReference type="Pfam" id="PF04167"/>
    </source>
</evidence>
<dbReference type="Proteomes" id="UP000609346">
    <property type="component" value="Unassembled WGS sequence"/>
</dbReference>
<gene>
    <name evidence="2" type="ORF">H8B09_25485</name>
</gene>
<dbReference type="Gene3D" id="2.40.380.10">
    <property type="entry name" value="FomD-like"/>
    <property type="match status" value="1"/>
</dbReference>
<evidence type="ECO:0000313" key="3">
    <source>
        <dbReference type="Proteomes" id="UP000609346"/>
    </source>
</evidence>
<dbReference type="RefSeq" id="WP_191206444.1">
    <property type="nucleotide sequence ID" value="NZ_JACXZA010000008.1"/>
</dbReference>
<dbReference type="InterPro" id="IPR007295">
    <property type="entry name" value="DUF402"/>
</dbReference>
<name>A0ABR8N2N3_9BACL</name>
<sequence length="186" mass="21373">MQFKQKQADRPDWRRIAAKRYVQTHRRTESFQGYVTYLLLDKVVEPLVVNYGADDICIADDGFVWIMLIPEHQNYCVTVMVNAGDAVVQWYFDIIHSTALSPDGIPLINDLYLDYIHLPDGTTIVKDMKELAKALQDGIITEDLHDLALREGNKLLEEINSGSHYLIHHTEMYLDGLQEIRNGDLV</sequence>
<keyword evidence="3" id="KW-1185">Reference proteome</keyword>
<dbReference type="SUPFAM" id="SSF159234">
    <property type="entry name" value="FomD-like"/>
    <property type="match status" value="1"/>
</dbReference>
<dbReference type="Pfam" id="PF04167">
    <property type="entry name" value="DUF402"/>
    <property type="match status" value="1"/>
</dbReference>